<dbReference type="Pfam" id="PF00734">
    <property type="entry name" value="CBM_1"/>
    <property type="match status" value="1"/>
</dbReference>
<dbReference type="SUPFAM" id="SSF57180">
    <property type="entry name" value="Cellulose-binding domain"/>
    <property type="match status" value="1"/>
</dbReference>
<comment type="similarity">
    <text evidence="1 7">Belongs to the glycosyl hydrolase 10 (cellulase F) family.</text>
</comment>
<evidence type="ECO:0000313" key="13">
    <source>
        <dbReference type="Proteomes" id="UP000800036"/>
    </source>
</evidence>
<dbReference type="SMART" id="SM00633">
    <property type="entry name" value="Glyco_10"/>
    <property type="match status" value="1"/>
</dbReference>
<dbReference type="PANTHER" id="PTHR31490:SF76">
    <property type="entry name" value="ENDO-1,4-BETA-XYLANASE C"/>
    <property type="match status" value="1"/>
</dbReference>
<feature type="compositionally biased region" description="Low complexity" evidence="8">
    <location>
        <begin position="60"/>
        <end position="95"/>
    </location>
</feature>
<dbReference type="SUPFAM" id="SSF51445">
    <property type="entry name" value="(Trans)glycosidases"/>
    <property type="match status" value="1"/>
</dbReference>
<dbReference type="GO" id="GO:0000272">
    <property type="term" value="P:polysaccharide catabolic process"/>
    <property type="evidence" value="ECO:0007669"/>
    <property type="project" value="UniProtKB-KW"/>
</dbReference>
<dbReference type="GO" id="GO:0031176">
    <property type="term" value="F:endo-1,4-beta-xylanase activity"/>
    <property type="evidence" value="ECO:0007669"/>
    <property type="project" value="UniProtKB-EC"/>
</dbReference>
<evidence type="ECO:0000256" key="5">
    <source>
        <dbReference type="ARBA" id="ARBA00023295"/>
    </source>
</evidence>
<comment type="catalytic activity">
    <reaction evidence="7">
        <text>Endohydrolysis of (1-&gt;4)-beta-D-xylosidic linkages in xylans.</text>
        <dbReference type="EC" id="3.2.1.8"/>
    </reaction>
</comment>
<protein>
    <recommendedName>
        <fullName evidence="7">Beta-xylanase</fullName>
        <ecNumber evidence="7">3.2.1.8</ecNumber>
    </recommendedName>
</protein>
<organism evidence="12 13">
    <name type="scientific">Bimuria novae-zelandiae CBS 107.79</name>
    <dbReference type="NCBI Taxonomy" id="1447943"/>
    <lineage>
        <taxon>Eukaryota</taxon>
        <taxon>Fungi</taxon>
        <taxon>Dikarya</taxon>
        <taxon>Ascomycota</taxon>
        <taxon>Pezizomycotina</taxon>
        <taxon>Dothideomycetes</taxon>
        <taxon>Pleosporomycetidae</taxon>
        <taxon>Pleosporales</taxon>
        <taxon>Massarineae</taxon>
        <taxon>Didymosphaeriaceae</taxon>
        <taxon>Bimuria</taxon>
    </lineage>
</organism>
<reference evidence="12" key="1">
    <citation type="journal article" date="2020" name="Stud. Mycol.">
        <title>101 Dothideomycetes genomes: a test case for predicting lifestyles and emergence of pathogens.</title>
        <authorList>
            <person name="Haridas S."/>
            <person name="Albert R."/>
            <person name="Binder M."/>
            <person name="Bloem J."/>
            <person name="Labutti K."/>
            <person name="Salamov A."/>
            <person name="Andreopoulos B."/>
            <person name="Baker S."/>
            <person name="Barry K."/>
            <person name="Bills G."/>
            <person name="Bluhm B."/>
            <person name="Cannon C."/>
            <person name="Castanera R."/>
            <person name="Culley D."/>
            <person name="Daum C."/>
            <person name="Ezra D."/>
            <person name="Gonzalez J."/>
            <person name="Henrissat B."/>
            <person name="Kuo A."/>
            <person name="Liang C."/>
            <person name="Lipzen A."/>
            <person name="Lutzoni F."/>
            <person name="Magnuson J."/>
            <person name="Mondo S."/>
            <person name="Nolan M."/>
            <person name="Ohm R."/>
            <person name="Pangilinan J."/>
            <person name="Park H.-J."/>
            <person name="Ramirez L."/>
            <person name="Alfaro M."/>
            <person name="Sun H."/>
            <person name="Tritt A."/>
            <person name="Yoshinaga Y."/>
            <person name="Zwiers L.-H."/>
            <person name="Turgeon B."/>
            <person name="Goodwin S."/>
            <person name="Spatafora J."/>
            <person name="Crous P."/>
            <person name="Grigoriev I."/>
        </authorList>
    </citation>
    <scope>NUCLEOTIDE SEQUENCE</scope>
    <source>
        <strain evidence="12">CBS 107.79</strain>
    </source>
</reference>
<keyword evidence="6 7" id="KW-0624">Polysaccharide degradation</keyword>
<feature type="chain" id="PRO_5025688811" description="Beta-xylanase" evidence="9">
    <location>
        <begin position="19"/>
        <end position="458"/>
    </location>
</feature>
<feature type="signal peptide" evidence="9">
    <location>
        <begin position="1"/>
        <end position="18"/>
    </location>
</feature>
<dbReference type="InterPro" id="IPR000254">
    <property type="entry name" value="CBD"/>
</dbReference>
<gene>
    <name evidence="12" type="ORF">BU23DRAFT_553525</name>
</gene>
<evidence type="ECO:0000313" key="12">
    <source>
        <dbReference type="EMBL" id="KAF1974130.1"/>
    </source>
</evidence>
<dbReference type="PANTHER" id="PTHR31490">
    <property type="entry name" value="GLYCOSYL HYDROLASE"/>
    <property type="match status" value="1"/>
</dbReference>
<evidence type="ECO:0000256" key="9">
    <source>
        <dbReference type="SAM" id="SignalP"/>
    </source>
</evidence>
<evidence type="ECO:0000256" key="7">
    <source>
        <dbReference type="RuleBase" id="RU361174"/>
    </source>
</evidence>
<keyword evidence="5 7" id="KW-0326">Glycosidase</keyword>
<feature type="domain" description="CBM1" evidence="10">
    <location>
        <begin position="18"/>
        <end position="54"/>
    </location>
</feature>
<evidence type="ECO:0000256" key="3">
    <source>
        <dbReference type="ARBA" id="ARBA00022801"/>
    </source>
</evidence>
<dbReference type="GO" id="GO:0030248">
    <property type="term" value="F:cellulose binding"/>
    <property type="evidence" value="ECO:0007669"/>
    <property type="project" value="InterPro"/>
</dbReference>
<dbReference type="PROSITE" id="PS00562">
    <property type="entry name" value="CBM1_1"/>
    <property type="match status" value="1"/>
</dbReference>
<proteinExistence type="inferred from homology"/>
<evidence type="ECO:0000256" key="2">
    <source>
        <dbReference type="ARBA" id="ARBA00022729"/>
    </source>
</evidence>
<evidence type="ECO:0000256" key="8">
    <source>
        <dbReference type="SAM" id="MobiDB-lite"/>
    </source>
</evidence>
<evidence type="ECO:0000259" key="11">
    <source>
        <dbReference type="PROSITE" id="PS51760"/>
    </source>
</evidence>
<dbReference type="Gene3D" id="3.20.20.80">
    <property type="entry name" value="Glycosidases"/>
    <property type="match status" value="1"/>
</dbReference>
<feature type="domain" description="GH10" evidence="11">
    <location>
        <begin position="178"/>
        <end position="457"/>
    </location>
</feature>
<evidence type="ECO:0000256" key="4">
    <source>
        <dbReference type="ARBA" id="ARBA00023277"/>
    </source>
</evidence>
<accession>A0A6A5VBR6</accession>
<dbReference type="PRINTS" id="PR00134">
    <property type="entry name" value="GLHYDRLASE10"/>
</dbReference>
<dbReference type="InterPro" id="IPR035971">
    <property type="entry name" value="CBD_sf"/>
</dbReference>
<dbReference type="InterPro" id="IPR044846">
    <property type="entry name" value="GH10"/>
</dbReference>
<dbReference type="EC" id="3.2.1.8" evidence="7"/>
<name>A0A6A5VBR6_9PLEO</name>
<dbReference type="Pfam" id="PF00331">
    <property type="entry name" value="Glyco_hydro_10"/>
    <property type="match status" value="1"/>
</dbReference>
<dbReference type="Proteomes" id="UP000800036">
    <property type="component" value="Unassembled WGS sequence"/>
</dbReference>
<sequence length="458" mass="47142">MQFYLAVLTLSSTSAVLATVPMYGQCGGSAYTGDTACESGNECREYNPWYSQCAPESNDAPAPASSSAAPAPVGTAPASSVAAPSSSVPVPPATASVPVGTGVGAAPTTLVTRASSAAVGGSTAVAEAASSIVVSASTSATIAAAAPTSGSAGTGANGASCSINDAFVAKGKKYIGVAADKGTLSNPTNEAVVKANFGQVTPENSMKWDATEKTEGVFSFSGSDALVDWATTNKKLIRGHTTVWHSQLPTWVSSITDKATLEKVMNTHIETLLGQYKGQIYAWDVVNEIFAEDGSFRSSVFYNVLGEDFVATAFKTARAADPAAKLYINDYNLDSATYAKTKAMVSKVTEWVAAGVPIDGIGSQSHLANNWPITDFPDALKSVCAVVDECAITELDIAGAAASDYETAVQACLDVDNCVGVTVWGVSDKDSWRANKTPLLFDASFQAKTAYNGICGIL</sequence>
<dbReference type="InterPro" id="IPR017853">
    <property type="entry name" value="GH"/>
</dbReference>
<dbReference type="GO" id="GO:0005576">
    <property type="term" value="C:extracellular region"/>
    <property type="evidence" value="ECO:0007669"/>
    <property type="project" value="InterPro"/>
</dbReference>
<dbReference type="EMBL" id="ML976676">
    <property type="protein sequence ID" value="KAF1974130.1"/>
    <property type="molecule type" value="Genomic_DNA"/>
</dbReference>
<evidence type="ECO:0000259" key="10">
    <source>
        <dbReference type="PROSITE" id="PS51164"/>
    </source>
</evidence>
<dbReference type="SMART" id="SM00236">
    <property type="entry name" value="fCBD"/>
    <property type="match status" value="1"/>
</dbReference>
<dbReference type="OrthoDB" id="3055998at2759"/>
<dbReference type="InterPro" id="IPR001000">
    <property type="entry name" value="GH10_dom"/>
</dbReference>
<keyword evidence="3 7" id="KW-0378">Hydrolase</keyword>
<keyword evidence="4 7" id="KW-0119">Carbohydrate metabolism</keyword>
<feature type="region of interest" description="Disordered" evidence="8">
    <location>
        <begin position="57"/>
        <end position="95"/>
    </location>
</feature>
<keyword evidence="2 9" id="KW-0732">Signal</keyword>
<dbReference type="AlphaFoldDB" id="A0A6A5VBR6"/>
<evidence type="ECO:0000256" key="6">
    <source>
        <dbReference type="ARBA" id="ARBA00023326"/>
    </source>
</evidence>
<evidence type="ECO:0000256" key="1">
    <source>
        <dbReference type="ARBA" id="ARBA00007495"/>
    </source>
</evidence>
<dbReference type="PROSITE" id="PS51164">
    <property type="entry name" value="CBM1_2"/>
    <property type="match status" value="1"/>
</dbReference>
<keyword evidence="13" id="KW-1185">Reference proteome</keyword>
<dbReference type="PROSITE" id="PS51760">
    <property type="entry name" value="GH10_2"/>
    <property type="match status" value="1"/>
</dbReference>